<evidence type="ECO:0000313" key="3">
    <source>
        <dbReference type="Proteomes" id="UP000612680"/>
    </source>
</evidence>
<organism evidence="2 3">
    <name type="scientific">Dyadobacter sandarakinus</name>
    <dbReference type="NCBI Taxonomy" id="2747268"/>
    <lineage>
        <taxon>Bacteria</taxon>
        <taxon>Pseudomonadati</taxon>
        <taxon>Bacteroidota</taxon>
        <taxon>Cytophagia</taxon>
        <taxon>Cytophagales</taxon>
        <taxon>Spirosomataceae</taxon>
        <taxon>Dyadobacter</taxon>
    </lineage>
</organism>
<feature type="chain" id="PRO_5045462623" description="Glycosyl hydrolase family 98 putative carbohydrate-binding module domain-containing protein" evidence="1">
    <location>
        <begin position="25"/>
        <end position="185"/>
    </location>
</feature>
<evidence type="ECO:0000256" key="1">
    <source>
        <dbReference type="SAM" id="SignalP"/>
    </source>
</evidence>
<sequence length="185" mass="20159">MKTFAHSLAFSLLLLLSLSCKKKAEPEPQPEIDNRVRIPDTGFVFGMIENSIFEITQRPSCDRDVTLNHISFRLRPATAGESPDVQACGDINPADGTMVTGSVLVADVSYYSGLVQVWVGIQKSAGKGNAAKIILYDLDGKIVDTTLVPAGTMHMPIYLKKNLSRLKEVAIIATRDVSVSDLAFY</sequence>
<reference evidence="2 3" key="1">
    <citation type="submission" date="2020-06" db="EMBL/GenBank/DDBJ databases">
        <title>Dyadobacter sandarakinus sp. nov., isolated from the soil of the Arctic Yellow River Station.</title>
        <authorList>
            <person name="Zhang Y."/>
            <person name="Peng F."/>
        </authorList>
    </citation>
    <scope>NUCLEOTIDE SEQUENCE [LARGE SCALE GENOMIC DNA]</scope>
    <source>
        <strain evidence="2 3">Q3-56</strain>
    </source>
</reference>
<keyword evidence="1" id="KW-0732">Signal</keyword>
<evidence type="ECO:0000313" key="2">
    <source>
        <dbReference type="EMBL" id="QRR00768.1"/>
    </source>
</evidence>
<keyword evidence="3" id="KW-1185">Reference proteome</keyword>
<gene>
    <name evidence="2" type="ORF">HWI92_07535</name>
</gene>
<feature type="signal peptide" evidence="1">
    <location>
        <begin position="1"/>
        <end position="24"/>
    </location>
</feature>
<dbReference type="RefSeq" id="WP_204662312.1">
    <property type="nucleotide sequence ID" value="NZ_CP056775.1"/>
</dbReference>
<accession>A0ABX7I6F6</accession>
<dbReference type="PROSITE" id="PS51257">
    <property type="entry name" value="PROKAR_LIPOPROTEIN"/>
    <property type="match status" value="1"/>
</dbReference>
<name>A0ABX7I6F6_9BACT</name>
<dbReference type="Proteomes" id="UP000612680">
    <property type="component" value="Chromosome"/>
</dbReference>
<dbReference type="EMBL" id="CP056775">
    <property type="protein sequence ID" value="QRR00768.1"/>
    <property type="molecule type" value="Genomic_DNA"/>
</dbReference>
<evidence type="ECO:0008006" key="4">
    <source>
        <dbReference type="Google" id="ProtNLM"/>
    </source>
</evidence>
<protein>
    <recommendedName>
        <fullName evidence="4">Glycosyl hydrolase family 98 putative carbohydrate-binding module domain-containing protein</fullName>
    </recommendedName>
</protein>
<proteinExistence type="predicted"/>